<dbReference type="InterPro" id="IPR032675">
    <property type="entry name" value="LRR_dom_sf"/>
</dbReference>
<evidence type="ECO:0000313" key="1">
    <source>
        <dbReference type="EMBL" id="KAF8449494.1"/>
    </source>
</evidence>
<evidence type="ECO:0000313" key="2">
    <source>
        <dbReference type="Proteomes" id="UP001194468"/>
    </source>
</evidence>
<dbReference type="SUPFAM" id="SSF52047">
    <property type="entry name" value="RNI-like"/>
    <property type="match status" value="1"/>
</dbReference>
<dbReference type="AlphaFoldDB" id="A0AAD4C771"/>
<dbReference type="Gene3D" id="3.80.10.10">
    <property type="entry name" value="Ribonuclease Inhibitor"/>
    <property type="match status" value="1"/>
</dbReference>
<sequence>MPALTCLGFAFRSELPDEISPSFSPLIFSNLKKLMLCSGSLDPIFRLVSQTRYPAVTNVSAFITTRPSRRDLPSFFTGVKTSGSPRAIQGLSLVQERIWTRLPIWEPVLGLEDLQLYTPFSNLRRINLSIDWKVNLTDDELLSFTSAWPLLEELLINMDWGWKTLGGITPNGLLQVLQICRSLTRIALAIDTRGYTDVPPSPASLGLTLPHLSFIDVLDSDIEEESVPAITAFIAGLILPSKFEFRACHSYKMDRHPPGWNRNVPDCQQHRWKGVYDRVKDAVSQLR</sequence>
<reference evidence="1" key="2">
    <citation type="journal article" date="2020" name="Nat. Commun.">
        <title>Large-scale genome sequencing of mycorrhizal fungi provides insights into the early evolution of symbiotic traits.</title>
        <authorList>
            <person name="Miyauchi S."/>
            <person name="Kiss E."/>
            <person name="Kuo A."/>
            <person name="Drula E."/>
            <person name="Kohler A."/>
            <person name="Sanchez-Garcia M."/>
            <person name="Morin E."/>
            <person name="Andreopoulos B."/>
            <person name="Barry K.W."/>
            <person name="Bonito G."/>
            <person name="Buee M."/>
            <person name="Carver A."/>
            <person name="Chen C."/>
            <person name="Cichocki N."/>
            <person name="Clum A."/>
            <person name="Culley D."/>
            <person name="Crous P.W."/>
            <person name="Fauchery L."/>
            <person name="Girlanda M."/>
            <person name="Hayes R.D."/>
            <person name="Keri Z."/>
            <person name="LaButti K."/>
            <person name="Lipzen A."/>
            <person name="Lombard V."/>
            <person name="Magnuson J."/>
            <person name="Maillard F."/>
            <person name="Murat C."/>
            <person name="Nolan M."/>
            <person name="Ohm R.A."/>
            <person name="Pangilinan J."/>
            <person name="Pereira M.F."/>
            <person name="Perotto S."/>
            <person name="Peter M."/>
            <person name="Pfister S."/>
            <person name="Riley R."/>
            <person name="Sitrit Y."/>
            <person name="Stielow J.B."/>
            <person name="Szollosi G."/>
            <person name="Zifcakova L."/>
            <person name="Stursova M."/>
            <person name="Spatafora J.W."/>
            <person name="Tedersoo L."/>
            <person name="Vaario L.M."/>
            <person name="Yamada A."/>
            <person name="Yan M."/>
            <person name="Wang P."/>
            <person name="Xu J."/>
            <person name="Bruns T."/>
            <person name="Baldrian P."/>
            <person name="Vilgalys R."/>
            <person name="Dunand C."/>
            <person name="Henrissat B."/>
            <person name="Grigoriev I.V."/>
            <person name="Hibbett D."/>
            <person name="Nagy L.G."/>
            <person name="Martin F.M."/>
        </authorList>
    </citation>
    <scope>NUCLEOTIDE SEQUENCE</scope>
    <source>
        <strain evidence="1">BED1</strain>
    </source>
</reference>
<comment type="caution">
    <text evidence="1">The sequence shown here is derived from an EMBL/GenBank/DDBJ whole genome shotgun (WGS) entry which is preliminary data.</text>
</comment>
<name>A0AAD4C771_BOLED</name>
<keyword evidence="2" id="KW-1185">Reference proteome</keyword>
<proteinExistence type="predicted"/>
<dbReference type="Proteomes" id="UP001194468">
    <property type="component" value="Unassembled WGS sequence"/>
</dbReference>
<gene>
    <name evidence="1" type="ORF">L210DRAFT_983905</name>
</gene>
<protein>
    <submittedName>
        <fullName evidence="1">Uncharacterized protein</fullName>
    </submittedName>
</protein>
<dbReference type="EMBL" id="WHUW01000003">
    <property type="protein sequence ID" value="KAF8449494.1"/>
    <property type="molecule type" value="Genomic_DNA"/>
</dbReference>
<reference evidence="1" key="1">
    <citation type="submission" date="2019-10" db="EMBL/GenBank/DDBJ databases">
        <authorList>
            <consortium name="DOE Joint Genome Institute"/>
            <person name="Kuo A."/>
            <person name="Miyauchi S."/>
            <person name="Kiss E."/>
            <person name="Drula E."/>
            <person name="Kohler A."/>
            <person name="Sanchez-Garcia M."/>
            <person name="Andreopoulos B."/>
            <person name="Barry K.W."/>
            <person name="Bonito G."/>
            <person name="Buee M."/>
            <person name="Carver A."/>
            <person name="Chen C."/>
            <person name="Cichocki N."/>
            <person name="Clum A."/>
            <person name="Culley D."/>
            <person name="Crous P.W."/>
            <person name="Fauchery L."/>
            <person name="Girlanda M."/>
            <person name="Hayes R."/>
            <person name="Keri Z."/>
            <person name="LaButti K."/>
            <person name="Lipzen A."/>
            <person name="Lombard V."/>
            <person name="Magnuson J."/>
            <person name="Maillard F."/>
            <person name="Morin E."/>
            <person name="Murat C."/>
            <person name="Nolan M."/>
            <person name="Ohm R."/>
            <person name="Pangilinan J."/>
            <person name="Pereira M."/>
            <person name="Perotto S."/>
            <person name="Peter M."/>
            <person name="Riley R."/>
            <person name="Sitrit Y."/>
            <person name="Stielow B."/>
            <person name="Szollosi G."/>
            <person name="Zifcakova L."/>
            <person name="Stursova M."/>
            <person name="Spatafora J.W."/>
            <person name="Tedersoo L."/>
            <person name="Vaario L.-M."/>
            <person name="Yamada A."/>
            <person name="Yan M."/>
            <person name="Wang P."/>
            <person name="Xu J."/>
            <person name="Bruns T."/>
            <person name="Baldrian P."/>
            <person name="Vilgalys R."/>
            <person name="Henrissat B."/>
            <person name="Grigoriev I.V."/>
            <person name="Hibbett D."/>
            <person name="Nagy L.G."/>
            <person name="Martin F.M."/>
        </authorList>
    </citation>
    <scope>NUCLEOTIDE SEQUENCE</scope>
    <source>
        <strain evidence="1">BED1</strain>
    </source>
</reference>
<organism evidence="1 2">
    <name type="scientific">Boletus edulis BED1</name>
    <dbReference type="NCBI Taxonomy" id="1328754"/>
    <lineage>
        <taxon>Eukaryota</taxon>
        <taxon>Fungi</taxon>
        <taxon>Dikarya</taxon>
        <taxon>Basidiomycota</taxon>
        <taxon>Agaricomycotina</taxon>
        <taxon>Agaricomycetes</taxon>
        <taxon>Agaricomycetidae</taxon>
        <taxon>Boletales</taxon>
        <taxon>Boletineae</taxon>
        <taxon>Boletaceae</taxon>
        <taxon>Boletoideae</taxon>
        <taxon>Boletus</taxon>
    </lineage>
</organism>
<accession>A0AAD4C771</accession>